<dbReference type="InterPro" id="IPR010994">
    <property type="entry name" value="RuvA_2-like"/>
</dbReference>
<dbReference type="InterPro" id="IPR038476">
    <property type="entry name" value="UvrC_RNase_H_dom_sf"/>
</dbReference>
<comment type="subcellular location">
    <subcellularLocation>
        <location evidence="7">Cytoplasm</location>
    </subcellularLocation>
</comment>
<protein>
    <recommendedName>
        <fullName evidence="7">UvrABC system protein C</fullName>
        <shortName evidence="7">Protein UvrC</shortName>
    </recommendedName>
    <alternativeName>
        <fullName evidence="7">Excinuclease ABC subunit C</fullName>
    </alternativeName>
</protein>
<dbReference type="PROSITE" id="PS50164">
    <property type="entry name" value="GIY_YIG"/>
    <property type="match status" value="1"/>
</dbReference>
<dbReference type="InterPro" id="IPR035901">
    <property type="entry name" value="GIY-YIG_endonuc_sf"/>
</dbReference>
<dbReference type="InterPro" id="IPR000305">
    <property type="entry name" value="GIY-YIG_endonuc"/>
</dbReference>
<dbReference type="SUPFAM" id="SSF82771">
    <property type="entry name" value="GIY-YIG endonuclease"/>
    <property type="match status" value="1"/>
</dbReference>
<dbReference type="PROSITE" id="PS50165">
    <property type="entry name" value="UVRC"/>
    <property type="match status" value="1"/>
</dbReference>
<organism evidence="11 12">
    <name type="scientific">Ruixingdingia sedimenti</name>
    <dbReference type="NCBI Taxonomy" id="3073604"/>
    <lineage>
        <taxon>Bacteria</taxon>
        <taxon>Pseudomonadati</taxon>
        <taxon>Pseudomonadota</taxon>
        <taxon>Alphaproteobacteria</taxon>
        <taxon>Rhodobacterales</taxon>
        <taxon>Paracoccaceae</taxon>
        <taxon>Ruixingdingia</taxon>
    </lineage>
</organism>
<keyword evidence="1 7" id="KW-0963">Cytoplasm</keyword>
<evidence type="ECO:0000259" key="10">
    <source>
        <dbReference type="PROSITE" id="PS50165"/>
    </source>
</evidence>
<comment type="subunit">
    <text evidence="7">Interacts with UvrB in an incision complex.</text>
</comment>
<evidence type="ECO:0000259" key="9">
    <source>
        <dbReference type="PROSITE" id="PS50164"/>
    </source>
</evidence>
<proteinExistence type="inferred from homology"/>
<dbReference type="EMBL" id="JAVKPH010000010">
    <property type="protein sequence ID" value="MDR5653023.1"/>
    <property type="molecule type" value="Genomic_DNA"/>
</dbReference>
<evidence type="ECO:0000256" key="5">
    <source>
        <dbReference type="ARBA" id="ARBA00023204"/>
    </source>
</evidence>
<gene>
    <name evidence="7 11" type="primary">uvrC</name>
    <name evidence="11" type="ORF">RGD00_10430</name>
</gene>
<dbReference type="InterPro" id="IPR001943">
    <property type="entry name" value="UVR_dom"/>
</dbReference>
<keyword evidence="5 7" id="KW-0234">DNA repair</keyword>
<dbReference type="PANTHER" id="PTHR30562:SF1">
    <property type="entry name" value="UVRABC SYSTEM PROTEIN C"/>
    <property type="match status" value="1"/>
</dbReference>
<name>A0ABU1F8U6_9RHOB</name>
<keyword evidence="12" id="KW-1185">Reference proteome</keyword>
<evidence type="ECO:0000259" key="8">
    <source>
        <dbReference type="PROSITE" id="PS50151"/>
    </source>
</evidence>
<feature type="domain" description="GIY-YIG" evidence="9">
    <location>
        <begin position="25"/>
        <end position="103"/>
    </location>
</feature>
<comment type="similarity">
    <text evidence="7">Belongs to the UvrC family.</text>
</comment>
<dbReference type="InterPro" id="IPR036876">
    <property type="entry name" value="UVR_dom_sf"/>
</dbReference>
<evidence type="ECO:0000256" key="2">
    <source>
        <dbReference type="ARBA" id="ARBA00022763"/>
    </source>
</evidence>
<dbReference type="Pfam" id="PF08459">
    <property type="entry name" value="UvrC_RNaseH_dom"/>
    <property type="match status" value="1"/>
</dbReference>
<comment type="function">
    <text evidence="7">The UvrABC repair system catalyzes the recognition and processing of DNA lesions. UvrC both incises the 5' and 3' sides of the lesion. The N-terminal half is responsible for the 3' incision and the C-terminal half is responsible for the 5' incision.</text>
</comment>
<evidence type="ECO:0000256" key="6">
    <source>
        <dbReference type="ARBA" id="ARBA00023236"/>
    </source>
</evidence>
<dbReference type="SMART" id="SM00465">
    <property type="entry name" value="GIYc"/>
    <property type="match status" value="1"/>
</dbReference>
<dbReference type="InterPro" id="IPR003583">
    <property type="entry name" value="Hlx-hairpin-Hlx_DNA-bd_motif"/>
</dbReference>
<evidence type="ECO:0000313" key="11">
    <source>
        <dbReference type="EMBL" id="MDR5653023.1"/>
    </source>
</evidence>
<comment type="caution">
    <text evidence="11">The sequence shown here is derived from an EMBL/GenBank/DDBJ whole genome shotgun (WGS) entry which is preliminary data.</text>
</comment>
<dbReference type="CDD" id="cd10434">
    <property type="entry name" value="GIY-YIG_UvrC_Cho"/>
    <property type="match status" value="1"/>
</dbReference>
<dbReference type="Pfam" id="PF01541">
    <property type="entry name" value="GIY-YIG"/>
    <property type="match status" value="1"/>
</dbReference>
<dbReference type="PANTHER" id="PTHR30562">
    <property type="entry name" value="UVRC/OXIDOREDUCTASE"/>
    <property type="match status" value="1"/>
</dbReference>
<evidence type="ECO:0000313" key="12">
    <source>
        <dbReference type="Proteomes" id="UP001247754"/>
    </source>
</evidence>
<feature type="domain" description="UvrC family homology region profile" evidence="10">
    <location>
        <begin position="264"/>
        <end position="494"/>
    </location>
</feature>
<dbReference type="NCBIfam" id="NF001824">
    <property type="entry name" value="PRK00558.1-5"/>
    <property type="match status" value="1"/>
</dbReference>
<dbReference type="NCBIfam" id="TIGR00194">
    <property type="entry name" value="uvrC"/>
    <property type="match status" value="1"/>
</dbReference>
<reference evidence="11 12" key="1">
    <citation type="submission" date="2023-09" db="EMBL/GenBank/DDBJ databases">
        <title>Xinfangfangia sedmenti sp. nov., isolated the sedment.</title>
        <authorList>
            <person name="Xu L."/>
        </authorList>
    </citation>
    <scope>NUCLEOTIDE SEQUENCE [LARGE SCALE GENOMIC DNA]</scope>
    <source>
        <strain evidence="11 12">LG-4</strain>
    </source>
</reference>
<dbReference type="InterPro" id="IPR047296">
    <property type="entry name" value="GIY-YIG_UvrC_Cho"/>
</dbReference>
<dbReference type="HAMAP" id="MF_00203">
    <property type="entry name" value="UvrC"/>
    <property type="match status" value="1"/>
</dbReference>
<dbReference type="InterPro" id="IPR050066">
    <property type="entry name" value="UvrABC_protein_C"/>
</dbReference>
<dbReference type="Pfam" id="PF02151">
    <property type="entry name" value="UVR"/>
    <property type="match status" value="1"/>
</dbReference>
<evidence type="ECO:0000256" key="3">
    <source>
        <dbReference type="ARBA" id="ARBA00022769"/>
    </source>
</evidence>
<dbReference type="Pfam" id="PF14520">
    <property type="entry name" value="HHH_5"/>
    <property type="match status" value="1"/>
</dbReference>
<dbReference type="Proteomes" id="UP001247754">
    <property type="component" value="Unassembled WGS sequence"/>
</dbReference>
<dbReference type="SMART" id="SM00278">
    <property type="entry name" value="HhH1"/>
    <property type="match status" value="2"/>
</dbReference>
<keyword evidence="6 7" id="KW-0742">SOS response</keyword>
<keyword evidence="4 7" id="KW-0267">Excision nuclease</keyword>
<dbReference type="SUPFAM" id="SSF46600">
    <property type="entry name" value="C-terminal UvrC-binding domain of UvrB"/>
    <property type="match status" value="1"/>
</dbReference>
<keyword evidence="2 7" id="KW-0227">DNA damage</keyword>
<dbReference type="InterPro" id="IPR004791">
    <property type="entry name" value="UvrC"/>
</dbReference>
<dbReference type="PROSITE" id="PS50151">
    <property type="entry name" value="UVR"/>
    <property type="match status" value="1"/>
</dbReference>
<dbReference type="Pfam" id="PF22920">
    <property type="entry name" value="UvrC_RNaseH"/>
    <property type="match status" value="1"/>
</dbReference>
<dbReference type="Gene3D" id="3.40.1440.10">
    <property type="entry name" value="GIY-YIG endonuclease"/>
    <property type="match status" value="1"/>
</dbReference>
<evidence type="ECO:0000256" key="4">
    <source>
        <dbReference type="ARBA" id="ARBA00022881"/>
    </source>
</evidence>
<keyword evidence="3 7" id="KW-0228">DNA excision</keyword>
<dbReference type="InterPro" id="IPR001162">
    <property type="entry name" value="UvrC_RNase_H_dom"/>
</dbReference>
<dbReference type="Gene3D" id="4.10.860.10">
    <property type="entry name" value="UVR domain"/>
    <property type="match status" value="1"/>
</dbReference>
<dbReference type="RefSeq" id="WP_310457264.1">
    <property type="nucleotide sequence ID" value="NZ_JAVKPH010000010.1"/>
</dbReference>
<dbReference type="Gene3D" id="3.30.420.340">
    <property type="entry name" value="UvrC, RNAse H endonuclease domain"/>
    <property type="match status" value="1"/>
</dbReference>
<feature type="domain" description="UVR" evidence="8">
    <location>
        <begin position="213"/>
        <end position="248"/>
    </location>
</feature>
<dbReference type="SUPFAM" id="SSF47781">
    <property type="entry name" value="RuvA domain 2-like"/>
    <property type="match status" value="1"/>
</dbReference>
<evidence type="ECO:0000256" key="1">
    <source>
        <dbReference type="ARBA" id="ARBA00022490"/>
    </source>
</evidence>
<evidence type="ECO:0000256" key="7">
    <source>
        <dbReference type="HAMAP-Rule" id="MF_00203"/>
    </source>
</evidence>
<dbReference type="Gene3D" id="1.10.150.20">
    <property type="entry name" value="5' to 3' exonuclease, C-terminal subdomain"/>
    <property type="match status" value="1"/>
</dbReference>
<sequence length="621" mass="68171">MDDTPLPQPLTGHALIADEVRRLDGSPGVYRMLNAANEVLYVGKARNLKARVSNYARPTGHSGRIARMIRETAAMMFLTTRTETEALLLEQNLIKQLKPRYNVLLRDDKSFPNILIGTAHPFPQIGKHRGKRSAPGHYYGPFASAGAVNRTLNQLQRVFLLRTCSDATFSSRTRPCLLYQIKRCSAPCTGLISEPDYAGLVEDARRFLEGRTTHVQAELAAQMQAASDAMEFERAAALRDRIKALTAVQQTQGINPRGVAEADVIAVHAEGGQACVQVFFIRANQSWGNRDFYPRTGAGAEEPEILQAFLAQFYDDKPPPRLILLSHPVEDPDLLAQLLSDRAGRRVELAVPQRGEKAELVENAARNARESLARRLAESTAQAKLLEGLAEAFGLDAPPRRIEVYDNSHIMGTNAVGGMIVAGPEGLMKGEYRKFNIKGTEIAPGDDFGMMKEVLTRRFERLLKDDPDRESPAWPDLLLIDGGAGQVSAVAEVLAGLGVDDVPFVGVAKGVDRDHGKEEFHRPGQRPFALPRNHPVLYFVQRLRDEAHRFAIGAHRAKRAKAVGATPLDEIPGIGAARKRALLAHFGSAKAVSRAGLDDLKAAPGISEAMARTIHDFFHDR</sequence>
<accession>A0ABU1F8U6</accession>